<reference evidence="2 3" key="1">
    <citation type="journal article" date="2014" name="Nat. Genet.">
        <title>Genome and transcriptome of the porcine whipworm Trichuris suis.</title>
        <authorList>
            <person name="Jex A.R."/>
            <person name="Nejsum P."/>
            <person name="Schwarz E.M."/>
            <person name="Hu L."/>
            <person name="Young N.D."/>
            <person name="Hall R.S."/>
            <person name="Korhonen P.K."/>
            <person name="Liao S."/>
            <person name="Thamsborg S."/>
            <person name="Xia J."/>
            <person name="Xu P."/>
            <person name="Wang S."/>
            <person name="Scheerlinck J.P."/>
            <person name="Hofmann A."/>
            <person name="Sternberg P.W."/>
            <person name="Wang J."/>
            <person name="Gasser R.B."/>
        </authorList>
    </citation>
    <scope>NUCLEOTIDE SEQUENCE [LARGE SCALE GENOMIC DNA]</scope>
    <source>
        <strain evidence="2">DCEP-RM93F</strain>
        <strain evidence="1">DCEP-RM93M</strain>
    </source>
</reference>
<dbReference type="Proteomes" id="UP000030758">
    <property type="component" value="Unassembled WGS sequence"/>
</dbReference>
<name>A0A085NKV3_9BILA</name>
<dbReference type="EMBL" id="KL363191">
    <property type="protein sequence ID" value="KFD57000.1"/>
    <property type="molecule type" value="Genomic_DNA"/>
</dbReference>
<dbReference type="AlphaFoldDB" id="A0A085NKV3"/>
<accession>A0A085NKV3</accession>
<sequence length="80" mass="9052">MKENGRRREQSTERNRTLGLRKQSLLTMGAHDCAAPVNHVVGIMYLGLTDVSAFAQRCVACTALHKRFVTRPRFFFPSSL</sequence>
<keyword evidence="3" id="KW-1185">Reference proteome</keyword>
<dbReference type="EMBL" id="KL367490">
    <property type="protein sequence ID" value="KFD70099.1"/>
    <property type="molecule type" value="Genomic_DNA"/>
</dbReference>
<evidence type="ECO:0000313" key="3">
    <source>
        <dbReference type="Proteomes" id="UP000030764"/>
    </source>
</evidence>
<dbReference type="Proteomes" id="UP000030764">
    <property type="component" value="Unassembled WGS sequence"/>
</dbReference>
<evidence type="ECO:0000313" key="2">
    <source>
        <dbReference type="EMBL" id="KFD70099.1"/>
    </source>
</evidence>
<gene>
    <name evidence="1" type="ORF">M513_02257</name>
    <name evidence="2" type="ORF">M514_02257</name>
</gene>
<proteinExistence type="predicted"/>
<protein>
    <submittedName>
        <fullName evidence="2">Uncharacterized protein</fullName>
    </submittedName>
</protein>
<organism evidence="2">
    <name type="scientific">Trichuris suis</name>
    <name type="common">pig whipworm</name>
    <dbReference type="NCBI Taxonomy" id="68888"/>
    <lineage>
        <taxon>Eukaryota</taxon>
        <taxon>Metazoa</taxon>
        <taxon>Ecdysozoa</taxon>
        <taxon>Nematoda</taxon>
        <taxon>Enoplea</taxon>
        <taxon>Dorylaimia</taxon>
        <taxon>Trichinellida</taxon>
        <taxon>Trichuridae</taxon>
        <taxon>Trichuris</taxon>
    </lineage>
</organism>
<evidence type="ECO:0000313" key="1">
    <source>
        <dbReference type="EMBL" id="KFD57000.1"/>
    </source>
</evidence>